<dbReference type="InterPro" id="IPR016032">
    <property type="entry name" value="Sig_transdc_resp-reg_C-effctor"/>
</dbReference>
<feature type="region of interest" description="Disordered" evidence="4">
    <location>
        <begin position="205"/>
        <end position="227"/>
    </location>
</feature>
<comment type="caution">
    <text evidence="6">The sequence shown here is derived from an EMBL/GenBank/DDBJ whole genome shotgun (WGS) entry which is preliminary data.</text>
</comment>
<dbReference type="PANTHER" id="PTHR44688:SF16">
    <property type="entry name" value="DNA-BINDING TRANSCRIPTIONAL ACTIVATOR DEVR_DOSR"/>
    <property type="match status" value="1"/>
</dbReference>
<dbReference type="PRINTS" id="PR00038">
    <property type="entry name" value="HTHLUXR"/>
</dbReference>
<dbReference type="GO" id="GO:0003677">
    <property type="term" value="F:DNA binding"/>
    <property type="evidence" value="ECO:0007669"/>
    <property type="project" value="UniProtKB-KW"/>
</dbReference>
<evidence type="ECO:0000256" key="2">
    <source>
        <dbReference type="ARBA" id="ARBA00023125"/>
    </source>
</evidence>
<dbReference type="SUPFAM" id="SSF46894">
    <property type="entry name" value="C-terminal effector domain of the bipartite response regulators"/>
    <property type="match status" value="1"/>
</dbReference>
<accession>A0A0A0JYI9</accession>
<dbReference type="eggNOG" id="COG2197">
    <property type="taxonomic scope" value="Bacteria"/>
</dbReference>
<dbReference type="Pfam" id="PF00196">
    <property type="entry name" value="GerE"/>
    <property type="match status" value="1"/>
</dbReference>
<evidence type="ECO:0000313" key="7">
    <source>
        <dbReference type="Proteomes" id="UP000030013"/>
    </source>
</evidence>
<dbReference type="Gene3D" id="3.40.50.2300">
    <property type="match status" value="1"/>
</dbReference>
<dbReference type="AlphaFoldDB" id="A0A0A0JYI9"/>
<name>A0A0A0JYI9_9MICO</name>
<dbReference type="STRING" id="1385519.N801_00380"/>
<evidence type="ECO:0000259" key="5">
    <source>
        <dbReference type="PROSITE" id="PS50043"/>
    </source>
</evidence>
<evidence type="ECO:0000256" key="1">
    <source>
        <dbReference type="ARBA" id="ARBA00023015"/>
    </source>
</evidence>
<sequence length="227" mass="24601">MVNDHELIVRGVASMLTPYADLVRVVELDADLMPVSPVDVALYDTFTHTSLDEPDLDDLAQSPRIGRLVLYTWVLTEELVVTARARGVHSALPKSLDGASLAAALVKVHEGAPHLATVPDEPVMASQSWPGRDHGLTPRESEIIALVTSGLSNNEIAERTYLSINSVKSYIRSAYRTMGVTTRSQAVLWGIDHGMAPTRMRVLLPPTPAEKTTVGSSSAPEVRERDG</sequence>
<keyword evidence="1" id="KW-0805">Transcription regulation</keyword>
<keyword evidence="7" id="KW-1185">Reference proteome</keyword>
<proteinExistence type="predicted"/>
<reference evidence="6 7" key="1">
    <citation type="submission" date="2013-08" db="EMBL/GenBank/DDBJ databases">
        <title>The genome sequence of Knoellia aerolata.</title>
        <authorList>
            <person name="Zhu W."/>
            <person name="Wang G."/>
        </authorList>
    </citation>
    <scope>NUCLEOTIDE SEQUENCE [LARGE SCALE GENOMIC DNA]</scope>
    <source>
        <strain evidence="6 7">DSM 18566</strain>
    </source>
</reference>
<dbReference type="GO" id="GO:0006355">
    <property type="term" value="P:regulation of DNA-templated transcription"/>
    <property type="evidence" value="ECO:0007669"/>
    <property type="project" value="InterPro"/>
</dbReference>
<keyword evidence="3" id="KW-0804">Transcription</keyword>
<dbReference type="EMBL" id="AVPL01000006">
    <property type="protein sequence ID" value="KGN42258.1"/>
    <property type="molecule type" value="Genomic_DNA"/>
</dbReference>
<gene>
    <name evidence="6" type="ORF">N801_00380</name>
</gene>
<evidence type="ECO:0000256" key="3">
    <source>
        <dbReference type="ARBA" id="ARBA00023163"/>
    </source>
</evidence>
<dbReference type="SMART" id="SM00421">
    <property type="entry name" value="HTH_LUXR"/>
    <property type="match status" value="1"/>
</dbReference>
<evidence type="ECO:0000313" key="6">
    <source>
        <dbReference type="EMBL" id="KGN42258.1"/>
    </source>
</evidence>
<organism evidence="6 7">
    <name type="scientific">Knoellia aerolata DSM 18566</name>
    <dbReference type="NCBI Taxonomy" id="1385519"/>
    <lineage>
        <taxon>Bacteria</taxon>
        <taxon>Bacillati</taxon>
        <taxon>Actinomycetota</taxon>
        <taxon>Actinomycetes</taxon>
        <taxon>Micrococcales</taxon>
        <taxon>Intrasporangiaceae</taxon>
        <taxon>Knoellia</taxon>
    </lineage>
</organism>
<dbReference type="CDD" id="cd06170">
    <property type="entry name" value="LuxR_C_like"/>
    <property type="match status" value="1"/>
</dbReference>
<feature type="domain" description="HTH luxR-type" evidence="5">
    <location>
        <begin position="129"/>
        <end position="194"/>
    </location>
</feature>
<dbReference type="PANTHER" id="PTHR44688">
    <property type="entry name" value="DNA-BINDING TRANSCRIPTIONAL ACTIVATOR DEVR_DOSR"/>
    <property type="match status" value="1"/>
</dbReference>
<evidence type="ECO:0000256" key="4">
    <source>
        <dbReference type="SAM" id="MobiDB-lite"/>
    </source>
</evidence>
<dbReference type="PROSITE" id="PS50043">
    <property type="entry name" value="HTH_LUXR_2"/>
    <property type="match status" value="1"/>
</dbReference>
<protein>
    <submittedName>
        <fullName evidence="6">Regulator</fullName>
    </submittedName>
</protein>
<dbReference type="InterPro" id="IPR000792">
    <property type="entry name" value="Tscrpt_reg_LuxR_C"/>
</dbReference>
<dbReference type="Proteomes" id="UP000030013">
    <property type="component" value="Unassembled WGS sequence"/>
</dbReference>
<keyword evidence="2" id="KW-0238">DNA-binding</keyword>